<accession>A0A7D4CQB6</accession>
<dbReference type="AlphaFoldDB" id="A0A7D4CQB6"/>
<proteinExistence type="predicted"/>
<protein>
    <recommendedName>
        <fullName evidence="3">HNH endonuclease</fullName>
    </recommendedName>
</protein>
<organism evidence="1 2">
    <name type="scientific">Tenuifilum thalassicum</name>
    <dbReference type="NCBI Taxonomy" id="2590900"/>
    <lineage>
        <taxon>Bacteria</taxon>
        <taxon>Pseudomonadati</taxon>
        <taxon>Bacteroidota</taxon>
        <taxon>Bacteroidia</taxon>
        <taxon>Bacteroidales</taxon>
        <taxon>Tenuifilaceae</taxon>
        <taxon>Tenuifilum</taxon>
    </lineage>
</organism>
<evidence type="ECO:0008006" key="3">
    <source>
        <dbReference type="Google" id="ProtNLM"/>
    </source>
</evidence>
<gene>
    <name evidence="1" type="ORF">FHG85_03180</name>
</gene>
<dbReference type="RefSeq" id="WP_173072928.1">
    <property type="nucleotide sequence ID" value="NZ_CP041345.1"/>
</dbReference>
<sequence>MGVYAVNLDEGTFTQDKDTYKNRLMDPQWKTRKEEILKRDGYRCVVCGSTENLEVHHRQYHYLIAAGRYRDPWDYDDHILITLCKECHSDGHTHYKVPVIFIDKTNKIV</sequence>
<name>A0A7D4CQB6_9BACT</name>
<dbReference type="KEGG" id="ttz:FHG85_03180"/>
<evidence type="ECO:0000313" key="1">
    <source>
        <dbReference type="EMBL" id="QKG79305.1"/>
    </source>
</evidence>
<dbReference type="Gene3D" id="1.10.30.50">
    <property type="match status" value="1"/>
</dbReference>
<reference evidence="1 2" key="1">
    <citation type="submission" date="2019-07" db="EMBL/GenBank/DDBJ databases">
        <title>Thalassofilum flectens gen. nov., sp. nov., a novel moderate thermophilic anaerobe from a shallow sea hot spring in Kunashir Island (Russia), representing a new family in the order Bacteroidales, and proposal of Thalassofilacea fam. nov.</title>
        <authorList>
            <person name="Kochetkova T.V."/>
            <person name="Podosokorskaya O.A."/>
            <person name="Novikov A."/>
            <person name="Elcheninov A.G."/>
            <person name="Toshchakov S.V."/>
            <person name="Kublanov I.V."/>
        </authorList>
    </citation>
    <scope>NUCLEOTIDE SEQUENCE [LARGE SCALE GENOMIC DNA]</scope>
    <source>
        <strain evidence="1 2">38-H</strain>
    </source>
</reference>
<dbReference type="Proteomes" id="UP000500961">
    <property type="component" value="Chromosome"/>
</dbReference>
<keyword evidence="2" id="KW-1185">Reference proteome</keyword>
<dbReference type="EMBL" id="CP041345">
    <property type="protein sequence ID" value="QKG79305.1"/>
    <property type="molecule type" value="Genomic_DNA"/>
</dbReference>
<evidence type="ECO:0000313" key="2">
    <source>
        <dbReference type="Proteomes" id="UP000500961"/>
    </source>
</evidence>